<evidence type="ECO:0000256" key="5">
    <source>
        <dbReference type="SAM" id="MobiDB-lite"/>
    </source>
</evidence>
<feature type="compositionally biased region" description="Polar residues" evidence="5">
    <location>
        <begin position="82"/>
        <end position="91"/>
    </location>
</feature>
<dbReference type="GO" id="GO:0000981">
    <property type="term" value="F:DNA-binding transcription factor activity, RNA polymerase II-specific"/>
    <property type="evidence" value="ECO:0007669"/>
    <property type="project" value="InterPro"/>
</dbReference>
<dbReference type="InterPro" id="IPR001138">
    <property type="entry name" value="Zn2Cys6_DnaBD"/>
</dbReference>
<evidence type="ECO:0000313" key="7">
    <source>
        <dbReference type="EMBL" id="RJE27584.1"/>
    </source>
</evidence>
<keyword evidence="3" id="KW-0804">Transcription</keyword>
<name>A0A3A3A796_9EURO</name>
<dbReference type="SUPFAM" id="SSF57701">
    <property type="entry name" value="Zn2/Cys6 DNA-binding domain"/>
    <property type="match status" value="1"/>
</dbReference>
<dbReference type="SMART" id="SM00066">
    <property type="entry name" value="GAL4"/>
    <property type="match status" value="1"/>
</dbReference>
<evidence type="ECO:0000256" key="1">
    <source>
        <dbReference type="ARBA" id="ARBA00023015"/>
    </source>
</evidence>
<evidence type="ECO:0000313" key="8">
    <source>
        <dbReference type="Proteomes" id="UP000266188"/>
    </source>
</evidence>
<dbReference type="CDD" id="cd00067">
    <property type="entry name" value="GAL4"/>
    <property type="match status" value="1"/>
</dbReference>
<dbReference type="Gene3D" id="4.10.240.10">
    <property type="entry name" value="Zn(2)-C6 fungal-type DNA-binding domain"/>
    <property type="match status" value="1"/>
</dbReference>
<dbReference type="PROSITE" id="PS50048">
    <property type="entry name" value="ZN2_CY6_FUNGAL_2"/>
    <property type="match status" value="1"/>
</dbReference>
<feature type="compositionally biased region" description="Basic residues" evidence="5">
    <location>
        <begin position="197"/>
        <end position="206"/>
    </location>
</feature>
<keyword evidence="1" id="KW-0805">Transcription regulation</keyword>
<dbReference type="STRING" id="2070753.A0A3A3A796"/>
<organism evidence="7 8">
    <name type="scientific">Aspergillus sclerotialis</name>
    <dbReference type="NCBI Taxonomy" id="2070753"/>
    <lineage>
        <taxon>Eukaryota</taxon>
        <taxon>Fungi</taxon>
        <taxon>Dikarya</taxon>
        <taxon>Ascomycota</taxon>
        <taxon>Pezizomycotina</taxon>
        <taxon>Eurotiomycetes</taxon>
        <taxon>Eurotiomycetidae</taxon>
        <taxon>Eurotiales</taxon>
        <taxon>Aspergillaceae</taxon>
        <taxon>Aspergillus</taxon>
        <taxon>Aspergillus subgen. Polypaecilum</taxon>
    </lineage>
</organism>
<feature type="region of interest" description="Disordered" evidence="5">
    <location>
        <begin position="514"/>
        <end position="536"/>
    </location>
</feature>
<keyword evidence="2" id="KW-0238">DNA-binding</keyword>
<dbReference type="GO" id="GO:0008270">
    <property type="term" value="F:zinc ion binding"/>
    <property type="evidence" value="ECO:0007669"/>
    <property type="project" value="InterPro"/>
</dbReference>
<proteinExistence type="predicted"/>
<dbReference type="InterPro" id="IPR036864">
    <property type="entry name" value="Zn2-C6_fun-type_DNA-bd_sf"/>
</dbReference>
<accession>A0A3A3A796</accession>
<comment type="caution">
    <text evidence="7">The sequence shown here is derived from an EMBL/GenBank/DDBJ whole genome shotgun (WGS) entry which is preliminary data.</text>
</comment>
<feature type="domain" description="Zn(2)-C6 fungal-type" evidence="6">
    <location>
        <begin position="133"/>
        <end position="174"/>
    </location>
</feature>
<evidence type="ECO:0000256" key="2">
    <source>
        <dbReference type="ARBA" id="ARBA00023125"/>
    </source>
</evidence>
<keyword evidence="4" id="KW-0539">Nucleus</keyword>
<sequence length="815" mass="89511">MDFCSTNEYSSDLGELFGQQNPRGMLSSDQLAISELTDHDGLSSSDIGLISSYLTPSIGSDVTDWSRPGGRAPQMLAADPTPGSTSNSTDAWSLGSDRNDFQISDSNMLDPGLSMAYHRPIQSAKRPRSQNHSCDPCRAAKRACDLPPRIAIQGNKPQMTECTMCKLRGAECTVTWLASRQTSSPTKKRATINPTTQRRKSGKSKSNKTPSADSSPSVGISEHGLARRAVLRETCSQRLCLYIDVVDAPLVDCLSPGCMPPCYSRGIKALDSTPLEPLLEHVLLDITDCWEVDVSSWARRSAAPQLVLAVSLLDAILQRSGFFPNCSARDKAITETWKWVAMAVATQFTPQDQHGGGTSPADSETRDIAFAAWKKARQMIFENIAATTSFRFALLLVLFGAVLPPRTSTQASLFEEDAAYAQKEGIQRLQVLCARVQSYLFNPCNDPSDLPSPRGPPTKGREARVVNTLSFDVRDQILEVIGGLEWLVAITHSAVAVNSNSRVDVPAMPNLVGFDKRPSSSSHRNPNSSASAVVQPEEEVERSIIARAMSQSRNVTALWDHGISKDTMTRAVGHTSSIAVLLWRALALFTGEIKTLEEGEENYEEIQQHYTMITTLIGIWRSVFGQVDRKAVEGLQRSHPDILRNIYFASTDVDLAVLLFFDSIQPLEANLEAQTSQSPAGERLRRTLREMNAYHRYQRLRSAMNISDMAVARKGMSSHGIQSKTGLKANIQDIGAHPKPKTHEIAQYPALVIQAHQLAAKSLADEIQDSIHKMDTGRVSELNISLGNCMQGLQRLQKTFVMFPDITNQDNGNNL</sequence>
<feature type="region of interest" description="Disordered" evidence="5">
    <location>
        <begin position="64"/>
        <end position="95"/>
    </location>
</feature>
<protein>
    <submittedName>
        <fullName evidence="7">GAL4</fullName>
    </submittedName>
</protein>
<dbReference type="GO" id="GO:0003677">
    <property type="term" value="F:DNA binding"/>
    <property type="evidence" value="ECO:0007669"/>
    <property type="project" value="UniProtKB-KW"/>
</dbReference>
<evidence type="ECO:0000256" key="3">
    <source>
        <dbReference type="ARBA" id="ARBA00023163"/>
    </source>
</evidence>
<feature type="region of interest" description="Disordered" evidence="5">
    <location>
        <begin position="183"/>
        <end position="220"/>
    </location>
</feature>
<dbReference type="EMBL" id="MVGC01000001">
    <property type="protein sequence ID" value="RJE27584.1"/>
    <property type="molecule type" value="Genomic_DNA"/>
</dbReference>
<dbReference type="OrthoDB" id="2123952at2759"/>
<keyword evidence="8" id="KW-1185">Reference proteome</keyword>
<feature type="compositionally biased region" description="Low complexity" evidence="5">
    <location>
        <begin position="519"/>
        <end position="532"/>
    </location>
</feature>
<evidence type="ECO:0000256" key="4">
    <source>
        <dbReference type="ARBA" id="ARBA00023242"/>
    </source>
</evidence>
<dbReference type="AlphaFoldDB" id="A0A3A3A796"/>
<dbReference type="Proteomes" id="UP000266188">
    <property type="component" value="Unassembled WGS sequence"/>
</dbReference>
<gene>
    <name evidence="7" type="ORF">PHISCL_00009</name>
</gene>
<reference evidence="8" key="1">
    <citation type="submission" date="2017-02" db="EMBL/GenBank/DDBJ databases">
        <authorList>
            <person name="Tafer H."/>
            <person name="Lopandic K."/>
        </authorList>
    </citation>
    <scope>NUCLEOTIDE SEQUENCE [LARGE SCALE GENOMIC DNA]</scope>
    <source>
        <strain evidence="8">CBS 366.77</strain>
    </source>
</reference>
<evidence type="ECO:0000259" key="6">
    <source>
        <dbReference type="PROSITE" id="PS50048"/>
    </source>
</evidence>
<feature type="compositionally biased region" description="Polar residues" evidence="5">
    <location>
        <begin position="207"/>
        <end position="218"/>
    </location>
</feature>